<dbReference type="EC" id="2.1.1.-" evidence="6"/>
<evidence type="ECO:0000256" key="6">
    <source>
        <dbReference type="RuleBase" id="RU362030"/>
    </source>
</evidence>
<dbReference type="PANTHER" id="PTHR43619">
    <property type="entry name" value="S-ADENOSYL-L-METHIONINE-DEPENDENT METHYLTRANSFERASE YKTD-RELATED"/>
    <property type="match status" value="1"/>
</dbReference>
<evidence type="ECO:0000313" key="8">
    <source>
        <dbReference type="Proteomes" id="UP000053707"/>
    </source>
</evidence>
<dbReference type="GO" id="GO:0008168">
    <property type="term" value="F:methyltransferase activity"/>
    <property type="evidence" value="ECO:0007669"/>
    <property type="project" value="UniProtKB-UniRule"/>
</dbReference>
<dbReference type="SUPFAM" id="SSF53335">
    <property type="entry name" value="S-adenosyl-L-methionine-dependent methyltransferases"/>
    <property type="match status" value="1"/>
</dbReference>
<gene>
    <name evidence="7" type="ORF">AU192_08455</name>
</gene>
<evidence type="ECO:0000313" key="7">
    <source>
        <dbReference type="EMBL" id="KUI06452.1"/>
    </source>
</evidence>
<dbReference type="AlphaFoldDB" id="A0A124ENA5"/>
<organism evidence="7 8">
    <name type="scientific">Mycobacterium lehmannii</name>
    <dbReference type="NCBI Taxonomy" id="2048550"/>
    <lineage>
        <taxon>Bacteria</taxon>
        <taxon>Bacillati</taxon>
        <taxon>Actinomycetota</taxon>
        <taxon>Actinomycetes</taxon>
        <taxon>Mycobacteriales</taxon>
        <taxon>Mycobacteriaceae</taxon>
        <taxon>Mycobacterium</taxon>
    </lineage>
</organism>
<dbReference type="Pfam" id="PF04072">
    <property type="entry name" value="LCM"/>
    <property type="match status" value="1"/>
</dbReference>
<dbReference type="InterPro" id="IPR007213">
    <property type="entry name" value="Ppm1/Ppm2/Tcmp"/>
</dbReference>
<dbReference type="GO" id="GO:0032259">
    <property type="term" value="P:methylation"/>
    <property type="evidence" value="ECO:0007669"/>
    <property type="project" value="UniProtKB-KW"/>
</dbReference>
<comment type="caution">
    <text evidence="7">The sequence shown here is derived from an EMBL/GenBank/DDBJ whole genome shotgun (WGS) entry which is preliminary data.</text>
</comment>
<dbReference type="PANTHER" id="PTHR43619:SF2">
    <property type="entry name" value="S-ADENOSYL-L-METHIONINE-DEPENDENT METHYLTRANSFERASES SUPERFAMILY PROTEIN"/>
    <property type="match status" value="1"/>
</dbReference>
<sequence length="299" mass="33210">MARTDNDTWDMASSVGSTATMVAAQRVLSHREGLIDDPYAEALVRAVGLDFFIRALDGEISLDDIDPRFNTRRAAEGMAVRTRHFDRLFADATAGGVRQAVILAAGLDARGYRLSWPTGTTVFELDQPEVIAFKSDTLSALGAEPTANRRVVAIDLRDDWPKALLDNGFDPMRPTAWIAEGLLIYLPPEAQDLLFDRIDELSAPDSRVATEHIPDVSMFSDERAREIAEKLQAYGQNIEMGELIYHGERNDVVDYLTDRGWDVTTQSMPDAYAANGFTFDEDSTIGFFSDMSYLSAIKR</sequence>
<name>A0A124ENA5_9MYCO</name>
<reference evidence="7 8" key="1">
    <citation type="submission" date="2016-01" db="EMBL/GenBank/DDBJ databases">
        <authorList>
            <consortium name="TB Trials Study Group"/>
            <person name="Sutton G."/>
            <person name="Brinkac L."/>
            <person name="Sanka R."/>
            <person name="Adams M."/>
            <person name="Lau E.L."/>
            <person name="Macaden R."/>
            <person name="Grewal H.M.S."/>
        </authorList>
    </citation>
    <scope>NUCLEOTIDE SEQUENCE [LARGE SCALE GENOMIC DNA]</scope>
    <source>
        <strain evidence="7 8">IS-1744</strain>
    </source>
</reference>
<accession>A0A124ENA5</accession>
<keyword evidence="3 6" id="KW-0489">Methyltransferase</keyword>
<dbReference type="Proteomes" id="UP000053707">
    <property type="component" value="Unassembled WGS sequence"/>
</dbReference>
<evidence type="ECO:0000256" key="4">
    <source>
        <dbReference type="ARBA" id="ARBA00022679"/>
    </source>
</evidence>
<keyword evidence="4 7" id="KW-0808">Transferase</keyword>
<comment type="similarity">
    <text evidence="2 6">Belongs to the UPF0677 family.</text>
</comment>
<dbReference type="Gene3D" id="3.40.50.150">
    <property type="entry name" value="Vaccinia Virus protein VP39"/>
    <property type="match status" value="1"/>
</dbReference>
<dbReference type="RefSeq" id="WP_064400097.1">
    <property type="nucleotide sequence ID" value="NZ_LQIR01000069.1"/>
</dbReference>
<dbReference type="InterPro" id="IPR011610">
    <property type="entry name" value="SAM_mthyl_Trfase_ML2640-like"/>
</dbReference>
<dbReference type="InterPro" id="IPR029063">
    <property type="entry name" value="SAM-dependent_MTases_sf"/>
</dbReference>
<proteinExistence type="inferred from homology"/>
<keyword evidence="8" id="KW-1185">Reference proteome</keyword>
<evidence type="ECO:0000256" key="2">
    <source>
        <dbReference type="ARBA" id="ARBA00008138"/>
    </source>
</evidence>
<keyword evidence="5 6" id="KW-0949">S-adenosyl-L-methionine</keyword>
<evidence type="ECO:0000256" key="3">
    <source>
        <dbReference type="ARBA" id="ARBA00022603"/>
    </source>
</evidence>
<comment type="function">
    <text evidence="1 6">Exhibits S-adenosyl-L-methionine-dependent methyltransferase activity.</text>
</comment>
<evidence type="ECO:0000256" key="1">
    <source>
        <dbReference type="ARBA" id="ARBA00003907"/>
    </source>
</evidence>
<dbReference type="EMBL" id="LQIR01000069">
    <property type="protein sequence ID" value="KUI06452.1"/>
    <property type="molecule type" value="Genomic_DNA"/>
</dbReference>
<dbReference type="NCBIfam" id="TIGR00027">
    <property type="entry name" value="mthyl_TIGR00027"/>
    <property type="match status" value="1"/>
</dbReference>
<evidence type="ECO:0000256" key="5">
    <source>
        <dbReference type="ARBA" id="ARBA00022691"/>
    </source>
</evidence>
<protein>
    <recommendedName>
        <fullName evidence="6">S-adenosyl-L-methionine-dependent methyltransferase</fullName>
        <ecNumber evidence="6">2.1.1.-</ecNumber>
    </recommendedName>
</protein>
<dbReference type="FunFam" id="3.40.50.150:FF:000152">
    <property type="entry name" value="S-adenosyl-L-methionine-dependent methyltransferase"/>
    <property type="match status" value="1"/>
</dbReference>